<keyword evidence="5" id="KW-0498">Mitosis</keyword>
<evidence type="ECO:0000313" key="11">
    <source>
        <dbReference type="EMBL" id="KAL1411599.1"/>
    </source>
</evidence>
<organism evidence="11 12">
    <name type="scientific">Vanrija albida</name>
    <dbReference type="NCBI Taxonomy" id="181172"/>
    <lineage>
        <taxon>Eukaryota</taxon>
        <taxon>Fungi</taxon>
        <taxon>Dikarya</taxon>
        <taxon>Basidiomycota</taxon>
        <taxon>Agaricomycotina</taxon>
        <taxon>Tremellomycetes</taxon>
        <taxon>Trichosporonales</taxon>
        <taxon>Trichosporonaceae</taxon>
        <taxon>Vanrija</taxon>
    </lineage>
</organism>
<accession>A0ABR3QA59</accession>
<dbReference type="EMBL" id="JBBXJM010000002">
    <property type="protein sequence ID" value="KAL1411599.1"/>
    <property type="molecule type" value="Genomic_DNA"/>
</dbReference>
<evidence type="ECO:0000256" key="10">
    <source>
        <dbReference type="SAM" id="MobiDB-lite"/>
    </source>
</evidence>
<keyword evidence="3" id="KW-0158">Chromosome</keyword>
<dbReference type="Proteomes" id="UP001565368">
    <property type="component" value="Unassembled WGS sequence"/>
</dbReference>
<evidence type="ECO:0008006" key="13">
    <source>
        <dbReference type="Google" id="ProtNLM"/>
    </source>
</evidence>
<evidence type="ECO:0000256" key="6">
    <source>
        <dbReference type="ARBA" id="ARBA00022838"/>
    </source>
</evidence>
<dbReference type="PANTHER" id="PTHR15459:SF3">
    <property type="entry name" value="POLYAMINE-MODULATED FACTOR 1"/>
    <property type="match status" value="1"/>
</dbReference>
<feature type="compositionally biased region" description="Pro residues" evidence="10">
    <location>
        <begin position="95"/>
        <end position="105"/>
    </location>
</feature>
<dbReference type="InterPro" id="IPR007128">
    <property type="entry name" value="PMF1/Nnf1"/>
</dbReference>
<evidence type="ECO:0000256" key="4">
    <source>
        <dbReference type="ARBA" id="ARBA00022618"/>
    </source>
</evidence>
<feature type="region of interest" description="Disordered" evidence="10">
    <location>
        <begin position="1"/>
        <end position="154"/>
    </location>
</feature>
<comment type="caution">
    <text evidence="11">The sequence shown here is derived from an EMBL/GenBank/DDBJ whole genome shotgun (WGS) entry which is preliminary data.</text>
</comment>
<gene>
    <name evidence="11" type="ORF">Q8F55_002563</name>
</gene>
<feature type="compositionally biased region" description="Acidic residues" evidence="10">
    <location>
        <begin position="61"/>
        <end position="75"/>
    </location>
</feature>
<dbReference type="RefSeq" id="XP_069211543.1">
    <property type="nucleotide sequence ID" value="XM_069351157.1"/>
</dbReference>
<evidence type="ECO:0000256" key="8">
    <source>
        <dbReference type="ARBA" id="ARBA00023306"/>
    </source>
</evidence>
<evidence type="ECO:0000256" key="5">
    <source>
        <dbReference type="ARBA" id="ARBA00022776"/>
    </source>
</evidence>
<evidence type="ECO:0000256" key="1">
    <source>
        <dbReference type="ARBA" id="ARBA00004123"/>
    </source>
</evidence>
<keyword evidence="6" id="KW-0995">Kinetochore</keyword>
<proteinExistence type="predicted"/>
<dbReference type="PANTHER" id="PTHR15459">
    <property type="entry name" value="POLYAMINE-MODULATED FACTOR 1"/>
    <property type="match status" value="1"/>
</dbReference>
<evidence type="ECO:0000256" key="3">
    <source>
        <dbReference type="ARBA" id="ARBA00022454"/>
    </source>
</evidence>
<keyword evidence="12" id="KW-1185">Reference proteome</keyword>
<sequence length="363" mass="39521">MGLTRTPPKQATHTRREDTFSPSQAFAPASRLARSPAGAPHTDPEEDEMEVDAGLGAVPEEAMDMDEGAEVEEPEPAPPAPAPQLASSSRAAPRTPAPKAKPPRTPAAAEPVTPGPRRPPRKSQLPAPSPEPAPVTPRAAPAQTPHRTPAQVLAEPARPVQGADDAGWGRYYETLVLVLKNNTVDKGLSKWTLDNLRECYPLLADAMPETMAAVWQQTSHAMREQTLEGANALLAEYKVPRRLQTFGQVIAEGREWAQEHPGEGRPDAWRPDLTPYVISAGTNLEVYDVSWKMLRDEYEEVAKSAKERYARVLEKQARLAELESGVADGVVELSQANALLKGFPTPEMLVWAEDVQTKLGARE</sequence>
<evidence type="ECO:0000313" key="12">
    <source>
        <dbReference type="Proteomes" id="UP001565368"/>
    </source>
</evidence>
<comment type="subcellular location">
    <subcellularLocation>
        <location evidence="2">Chromosome</location>
        <location evidence="2">Centromere</location>
        <location evidence="2">Kinetochore</location>
    </subcellularLocation>
    <subcellularLocation>
        <location evidence="1">Nucleus</location>
    </subcellularLocation>
</comment>
<reference evidence="11 12" key="1">
    <citation type="submission" date="2023-08" db="EMBL/GenBank/DDBJ databases">
        <title>Annotated Genome Sequence of Vanrija albida AlHP1.</title>
        <authorList>
            <person name="Herzog R."/>
        </authorList>
    </citation>
    <scope>NUCLEOTIDE SEQUENCE [LARGE SCALE GENOMIC DNA]</scope>
    <source>
        <strain evidence="11 12">AlHP1</strain>
    </source>
</reference>
<keyword evidence="9" id="KW-0137">Centromere</keyword>
<evidence type="ECO:0000256" key="2">
    <source>
        <dbReference type="ARBA" id="ARBA00004629"/>
    </source>
</evidence>
<keyword evidence="7" id="KW-0539">Nucleus</keyword>
<feature type="compositionally biased region" description="Low complexity" evidence="10">
    <location>
        <begin position="83"/>
        <end position="94"/>
    </location>
</feature>
<keyword evidence="4" id="KW-0132">Cell division</keyword>
<protein>
    <recommendedName>
        <fullName evidence="13">HMG box domain-containing protein</fullName>
    </recommendedName>
</protein>
<keyword evidence="8" id="KW-0131">Cell cycle</keyword>
<name>A0ABR3QA59_9TREE</name>
<dbReference type="GeneID" id="95983606"/>
<evidence type="ECO:0000256" key="7">
    <source>
        <dbReference type="ARBA" id="ARBA00023242"/>
    </source>
</evidence>
<evidence type="ECO:0000256" key="9">
    <source>
        <dbReference type="ARBA" id="ARBA00023328"/>
    </source>
</evidence>